<dbReference type="Gene3D" id="2.60.120.1440">
    <property type="match status" value="1"/>
</dbReference>
<dbReference type="InterPro" id="IPR012373">
    <property type="entry name" value="Ferrdict_sens_TM"/>
</dbReference>
<feature type="domain" description="FecR protein" evidence="1">
    <location>
        <begin position="117"/>
        <end position="201"/>
    </location>
</feature>
<dbReference type="PANTHER" id="PTHR30273">
    <property type="entry name" value="PERIPLASMIC SIGNAL SENSOR AND SIGMA FACTOR ACTIVATOR FECR-RELATED"/>
    <property type="match status" value="1"/>
</dbReference>
<accession>A0A679GH05</accession>
<dbReference type="Gene3D" id="3.55.50.30">
    <property type="match status" value="1"/>
</dbReference>
<dbReference type="InterPro" id="IPR032623">
    <property type="entry name" value="FecR_N"/>
</dbReference>
<name>A0A679GH05_9GAMM</name>
<feature type="domain" description="FecR N-terminal" evidence="2">
    <location>
        <begin position="15"/>
        <end position="56"/>
    </location>
</feature>
<dbReference type="InterPro" id="IPR006860">
    <property type="entry name" value="FecR"/>
</dbReference>
<dbReference type="Proteomes" id="UP000501237">
    <property type="component" value="Chromosome"/>
</dbReference>
<gene>
    <name evidence="3" type="ORF">PtoMrB4_37800</name>
</gene>
<reference evidence="3 4" key="1">
    <citation type="journal article" date="2020" name="Microbiol. Resour. Announc.">
        <title>Complete genome sequence of Pseudomonas otitidis strain MrB4, isolated from Lake Biwa in Japan.</title>
        <authorList>
            <person name="Miyazaki K."/>
            <person name="Hase E."/>
            <person name="Maruya T."/>
        </authorList>
    </citation>
    <scope>NUCLEOTIDE SEQUENCE [LARGE SCALE GENOMIC DNA]</scope>
    <source>
        <strain evidence="3 4">MrB4</strain>
    </source>
</reference>
<evidence type="ECO:0000313" key="4">
    <source>
        <dbReference type="Proteomes" id="UP000501237"/>
    </source>
</evidence>
<dbReference type="Pfam" id="PF04773">
    <property type="entry name" value="FecR"/>
    <property type="match status" value="1"/>
</dbReference>
<evidence type="ECO:0000259" key="2">
    <source>
        <dbReference type="Pfam" id="PF16220"/>
    </source>
</evidence>
<proteinExistence type="predicted"/>
<protein>
    <submittedName>
        <fullName evidence="3">Sensor</fullName>
    </submittedName>
</protein>
<dbReference type="RefSeq" id="WP_172434200.1">
    <property type="nucleotide sequence ID" value="NZ_AP022642.1"/>
</dbReference>
<dbReference type="PANTHER" id="PTHR30273:SF2">
    <property type="entry name" value="PROTEIN FECR"/>
    <property type="match status" value="1"/>
</dbReference>
<dbReference type="GeneID" id="57398994"/>
<evidence type="ECO:0000313" key="3">
    <source>
        <dbReference type="EMBL" id="BCA29803.1"/>
    </source>
</evidence>
<sequence>MNENTWMEARPSIDEQAATWQARRSGSQFSTQDEAELQAWLAASPAHARAFSEMQQIWAELDRVPRPSLSAPVVPLRPRRWRLPLAAAASLLVACALVLVSRGGPEVDETFASPLSATQQVTLADGTRIDLNRATRLRVRLYDDHREVDLLEGEAFFAVARDETRPFDVTAGDGRVRVLGTRFSVRRGEQRLDVAVESGHVAVEPHPGTAQPLELLAGDSLDYDYRTATLEQGHRRPEEIASWRRGQLVFRDRPLAQLLDEVSRYRPAPVGLADPRLAQRRVSGSLNLANPDAFLAALPQLLPVQVEHLADGRALIHPR</sequence>
<dbReference type="Pfam" id="PF16220">
    <property type="entry name" value="DUF4880"/>
    <property type="match status" value="1"/>
</dbReference>
<dbReference type="AlphaFoldDB" id="A0A679GH05"/>
<dbReference type="EMBL" id="AP022642">
    <property type="protein sequence ID" value="BCA29803.1"/>
    <property type="molecule type" value="Genomic_DNA"/>
</dbReference>
<dbReference type="KEGG" id="poj:PtoMrB4_37800"/>
<evidence type="ECO:0000259" key="1">
    <source>
        <dbReference type="Pfam" id="PF04773"/>
    </source>
</evidence>
<dbReference type="GO" id="GO:0016989">
    <property type="term" value="F:sigma factor antagonist activity"/>
    <property type="evidence" value="ECO:0007669"/>
    <property type="project" value="TreeGrafter"/>
</dbReference>
<dbReference type="PIRSF" id="PIRSF018266">
    <property type="entry name" value="FecR"/>
    <property type="match status" value="1"/>
</dbReference>
<organism evidence="3 4">
    <name type="scientific">Metapseudomonas otitidis</name>
    <dbReference type="NCBI Taxonomy" id="319939"/>
    <lineage>
        <taxon>Bacteria</taxon>
        <taxon>Pseudomonadati</taxon>
        <taxon>Pseudomonadota</taxon>
        <taxon>Gammaproteobacteria</taxon>
        <taxon>Pseudomonadales</taxon>
        <taxon>Pseudomonadaceae</taxon>
        <taxon>Metapseudomonas</taxon>
    </lineage>
</organism>